<protein>
    <submittedName>
        <fullName evidence="2">Bile acid:sodium symporter</fullName>
    </submittedName>
</protein>
<dbReference type="RefSeq" id="WP_175504310.1">
    <property type="nucleotide sequence ID" value="NZ_CP054840.1"/>
</dbReference>
<organism evidence="2 3">
    <name type="scientific">Comamonas antarctica</name>
    <dbReference type="NCBI Taxonomy" id="2743470"/>
    <lineage>
        <taxon>Bacteria</taxon>
        <taxon>Pseudomonadati</taxon>
        <taxon>Pseudomonadota</taxon>
        <taxon>Betaproteobacteria</taxon>
        <taxon>Burkholderiales</taxon>
        <taxon>Comamonadaceae</taxon>
        <taxon>Comamonas</taxon>
    </lineage>
</organism>
<dbReference type="InterPro" id="IPR038770">
    <property type="entry name" value="Na+/solute_symporter_sf"/>
</dbReference>
<feature type="transmembrane region" description="Helical" evidence="1">
    <location>
        <begin position="229"/>
        <end position="252"/>
    </location>
</feature>
<feature type="transmembrane region" description="Helical" evidence="1">
    <location>
        <begin position="66"/>
        <end position="87"/>
    </location>
</feature>
<keyword evidence="1" id="KW-0812">Transmembrane</keyword>
<dbReference type="InterPro" id="IPR016833">
    <property type="entry name" value="Put_Na-Bile_cotransptr"/>
</dbReference>
<dbReference type="PANTHER" id="PTHR18640">
    <property type="entry name" value="SOLUTE CARRIER FAMILY 10 MEMBER 7"/>
    <property type="match status" value="1"/>
</dbReference>
<feature type="transmembrane region" description="Helical" evidence="1">
    <location>
        <begin position="264"/>
        <end position="282"/>
    </location>
</feature>
<dbReference type="Proteomes" id="UP000509579">
    <property type="component" value="Chromosome"/>
</dbReference>
<feature type="transmembrane region" description="Helical" evidence="1">
    <location>
        <begin position="12"/>
        <end position="31"/>
    </location>
</feature>
<dbReference type="PANTHER" id="PTHR18640:SF5">
    <property type="entry name" value="SODIUM_BILE ACID COTRANSPORTER 7"/>
    <property type="match status" value="1"/>
</dbReference>
<feature type="transmembrane region" description="Helical" evidence="1">
    <location>
        <begin position="129"/>
        <end position="153"/>
    </location>
</feature>
<dbReference type="Pfam" id="PF13593">
    <property type="entry name" value="SBF_like"/>
    <property type="match status" value="1"/>
</dbReference>
<proteinExistence type="predicted"/>
<keyword evidence="3" id="KW-1185">Reference proteome</keyword>
<feature type="transmembrane region" description="Helical" evidence="1">
    <location>
        <begin position="99"/>
        <end position="122"/>
    </location>
</feature>
<dbReference type="GO" id="GO:0005886">
    <property type="term" value="C:plasma membrane"/>
    <property type="evidence" value="ECO:0007669"/>
    <property type="project" value="TreeGrafter"/>
</dbReference>
<feature type="transmembrane region" description="Helical" evidence="1">
    <location>
        <begin position="37"/>
        <end position="54"/>
    </location>
</feature>
<sequence>MARPRFLPDNFTLMLVATVLLSSFLPVYGSVARGLEWVTVGLIFMLFFLHGAKLSRQAIWAGISHWRLHLMVTAITFVVFPLLGWGLRPVLEPLLTPDLYLGVLFLCTLPATVQSAVTLTAIARGNMPAAICSASGSTLMGIVLTPLLVGLLLAQTATSSDPLQAMGRIALQLLLPFALGHLLRPWVSPFLQRHAARIKGIDQSSILLVVYSAFSASVVAGLWSRIPPLALAALVLVCALLLALSMGLSIWLARRFGFSKEDEVAIVFCGAQKSLVSGVPMAKVLFAPSVMGGIVLPLMIFHPMQLLVSAWLAGRYARRAPDPALAAETPAPAKA</sequence>
<keyword evidence="1" id="KW-0472">Membrane</keyword>
<dbReference type="EMBL" id="CP054840">
    <property type="protein sequence ID" value="QKV53504.1"/>
    <property type="molecule type" value="Genomic_DNA"/>
</dbReference>
<name>A0A6N1X226_9BURK</name>
<feature type="transmembrane region" description="Helical" evidence="1">
    <location>
        <begin position="204"/>
        <end position="223"/>
    </location>
</feature>
<accession>A0A6N1X226</accession>
<dbReference type="AlphaFoldDB" id="A0A6N1X226"/>
<gene>
    <name evidence="2" type="ORF">HUK68_11745</name>
</gene>
<dbReference type="Gene3D" id="1.20.1530.20">
    <property type="match status" value="1"/>
</dbReference>
<evidence type="ECO:0000256" key="1">
    <source>
        <dbReference type="SAM" id="Phobius"/>
    </source>
</evidence>
<evidence type="ECO:0000313" key="3">
    <source>
        <dbReference type="Proteomes" id="UP000509579"/>
    </source>
</evidence>
<evidence type="ECO:0000313" key="2">
    <source>
        <dbReference type="EMBL" id="QKV53504.1"/>
    </source>
</evidence>
<reference evidence="2 3" key="1">
    <citation type="submission" date="2020-06" db="EMBL/GenBank/DDBJ databases">
        <title>Acidovorax antarctica sp. nov., isolated from Corinth ice sheet soil, Antarctic Fields Peninsula.</title>
        <authorList>
            <person name="Xu Q."/>
            <person name="Peng F."/>
        </authorList>
    </citation>
    <scope>NUCLEOTIDE SEQUENCE [LARGE SCALE GENOMIC DNA]</scope>
    <source>
        <strain evidence="2 3">16-35-5</strain>
    </source>
</reference>
<feature type="transmembrane region" description="Helical" evidence="1">
    <location>
        <begin position="165"/>
        <end position="183"/>
    </location>
</feature>
<keyword evidence="1" id="KW-1133">Transmembrane helix</keyword>
<dbReference type="PIRSF" id="PIRSF026166">
    <property type="entry name" value="UCP026166"/>
    <property type="match status" value="1"/>
</dbReference>
<dbReference type="KEGG" id="aant:HUK68_11745"/>
<feature type="transmembrane region" description="Helical" evidence="1">
    <location>
        <begin position="294"/>
        <end position="313"/>
    </location>
</feature>